<proteinExistence type="inferred from homology"/>
<name>A0AAN8PT03_PATCE</name>
<dbReference type="Proteomes" id="UP001347796">
    <property type="component" value="Unassembled WGS sequence"/>
</dbReference>
<dbReference type="PANTHER" id="PTHR12905:SF0">
    <property type="entry name" value="CALCINEURIN-LIKE PHOSPHOESTERASE DOMAIN-CONTAINING PROTEIN"/>
    <property type="match status" value="1"/>
</dbReference>
<dbReference type="InterPro" id="IPR029052">
    <property type="entry name" value="Metallo-depent_PP-like"/>
</dbReference>
<dbReference type="Gene3D" id="3.60.21.10">
    <property type="match status" value="1"/>
</dbReference>
<dbReference type="CDD" id="cd07379">
    <property type="entry name" value="MPP_239FB"/>
    <property type="match status" value="1"/>
</dbReference>
<dbReference type="Pfam" id="PF00149">
    <property type="entry name" value="Metallophos"/>
    <property type="match status" value="1"/>
</dbReference>
<evidence type="ECO:0000313" key="4">
    <source>
        <dbReference type="Proteomes" id="UP001347796"/>
    </source>
</evidence>
<dbReference type="SUPFAM" id="SSF56300">
    <property type="entry name" value="Metallo-dependent phosphatases"/>
    <property type="match status" value="1"/>
</dbReference>
<protein>
    <recommendedName>
        <fullName evidence="2">Calcineurin-like phosphoesterase domain-containing protein</fullName>
    </recommendedName>
</protein>
<evidence type="ECO:0000256" key="1">
    <source>
        <dbReference type="ARBA" id="ARBA00007993"/>
    </source>
</evidence>
<dbReference type="InterPro" id="IPR004843">
    <property type="entry name" value="Calcineurin-like_PHP"/>
</dbReference>
<organism evidence="3 4">
    <name type="scientific">Patella caerulea</name>
    <name type="common">Rayed Mediterranean limpet</name>
    <dbReference type="NCBI Taxonomy" id="87958"/>
    <lineage>
        <taxon>Eukaryota</taxon>
        <taxon>Metazoa</taxon>
        <taxon>Spiralia</taxon>
        <taxon>Lophotrochozoa</taxon>
        <taxon>Mollusca</taxon>
        <taxon>Gastropoda</taxon>
        <taxon>Patellogastropoda</taxon>
        <taxon>Patelloidea</taxon>
        <taxon>Patellidae</taxon>
        <taxon>Patella</taxon>
    </lineage>
</organism>
<evidence type="ECO:0000259" key="2">
    <source>
        <dbReference type="Pfam" id="PF00149"/>
    </source>
</evidence>
<sequence length="317" mass="36303">MADKFSKKPLLAWELRKKREDGIKYEKLEIKANDPATPVSSDKLRFVCISDTHDWFSRIIERQKIPDGDVLLHAGDITMDGDPESINDFNRLLPQLPHKVKVVIGGNHDVCLDQHLLDTNSKYCVYTGTSKPDVESYVRSQTQSHDKTEARHLLTNCIYLESSMVDICGVKIFGAPWNVKHARFWAFSRERGEPLLEKWNQIPENVDILLTHSPPLGYGDKSLKHSHVGCVDLLNVVQNVVKPKYHIYGHIHEGYGIRTDGQTIFINAANCTKSYRPINRPIVFDYNLPEGHSKAELLRRRMPVGYSSREFLETTRL</sequence>
<gene>
    <name evidence="3" type="ORF">SNE40_010582</name>
</gene>
<accession>A0AAN8PT03</accession>
<comment type="caution">
    <text evidence="3">The sequence shown here is derived from an EMBL/GenBank/DDBJ whole genome shotgun (WGS) entry which is preliminary data.</text>
</comment>
<reference evidence="3 4" key="1">
    <citation type="submission" date="2024-01" db="EMBL/GenBank/DDBJ databases">
        <title>The genome of the rayed Mediterranean limpet Patella caerulea (Linnaeus, 1758).</title>
        <authorList>
            <person name="Anh-Thu Weber A."/>
            <person name="Halstead-Nussloch G."/>
        </authorList>
    </citation>
    <scope>NUCLEOTIDE SEQUENCE [LARGE SCALE GENOMIC DNA]</scope>
    <source>
        <strain evidence="3">AATW-2023a</strain>
        <tissue evidence="3">Whole specimen</tissue>
    </source>
</reference>
<keyword evidence="4" id="KW-1185">Reference proteome</keyword>
<evidence type="ECO:0000313" key="3">
    <source>
        <dbReference type="EMBL" id="KAK6183028.1"/>
    </source>
</evidence>
<feature type="domain" description="Calcineurin-like phosphoesterase" evidence="2">
    <location>
        <begin position="44"/>
        <end position="253"/>
    </location>
</feature>
<dbReference type="InterPro" id="IPR051693">
    <property type="entry name" value="UPF0046_metallophosphoest"/>
</dbReference>
<dbReference type="PANTHER" id="PTHR12905">
    <property type="entry name" value="METALLOPHOSPHOESTERASE"/>
    <property type="match status" value="1"/>
</dbReference>
<comment type="similarity">
    <text evidence="1">Belongs to the UPF0046 family.</text>
</comment>
<dbReference type="EMBL" id="JAZGQO010000007">
    <property type="protein sequence ID" value="KAK6183028.1"/>
    <property type="molecule type" value="Genomic_DNA"/>
</dbReference>
<dbReference type="AlphaFoldDB" id="A0AAN8PT03"/>
<dbReference type="GO" id="GO:0016787">
    <property type="term" value="F:hydrolase activity"/>
    <property type="evidence" value="ECO:0007669"/>
    <property type="project" value="InterPro"/>
</dbReference>